<dbReference type="Proteomes" id="UP000233524">
    <property type="component" value="Unassembled WGS sequence"/>
</dbReference>
<dbReference type="AlphaFoldDB" id="A0A2N3NG62"/>
<evidence type="ECO:0000256" key="10">
    <source>
        <dbReference type="ARBA" id="ARBA00023239"/>
    </source>
</evidence>
<dbReference type="EMBL" id="NLAX01000008">
    <property type="protein sequence ID" value="PKS11387.1"/>
    <property type="molecule type" value="Genomic_DNA"/>
</dbReference>
<accession>A0A2N3NG62</accession>
<keyword evidence="6 12" id="KW-0479">Metal-binding</keyword>
<evidence type="ECO:0000313" key="13">
    <source>
        <dbReference type="EMBL" id="PKS11387.1"/>
    </source>
</evidence>
<dbReference type="OrthoDB" id="60371at2759"/>
<dbReference type="EC" id="4.1.99.12" evidence="3 12"/>
<keyword evidence="10 12" id="KW-0456">Lyase</keyword>
<comment type="catalytic activity">
    <reaction evidence="12">
        <text>D-ribulose 5-phosphate = (2S)-2-hydroxy-3-oxobutyl phosphate + formate + H(+)</text>
        <dbReference type="Rhea" id="RHEA:18457"/>
        <dbReference type="ChEBI" id="CHEBI:15378"/>
        <dbReference type="ChEBI" id="CHEBI:15740"/>
        <dbReference type="ChEBI" id="CHEBI:58121"/>
        <dbReference type="ChEBI" id="CHEBI:58830"/>
        <dbReference type="EC" id="4.1.99.12"/>
    </reaction>
</comment>
<evidence type="ECO:0000256" key="7">
    <source>
        <dbReference type="ARBA" id="ARBA00022842"/>
    </source>
</evidence>
<comment type="similarity">
    <text evidence="11 12">Belongs to the DHBP synthase family.</text>
</comment>
<dbReference type="SUPFAM" id="SSF55821">
    <property type="entry name" value="YrdC/RibB"/>
    <property type="match status" value="1"/>
</dbReference>
<dbReference type="VEuPathDB" id="FungiDB:jhhlp_003150"/>
<organism evidence="13 14">
    <name type="scientific">Lomentospora prolificans</name>
    <dbReference type="NCBI Taxonomy" id="41688"/>
    <lineage>
        <taxon>Eukaryota</taxon>
        <taxon>Fungi</taxon>
        <taxon>Dikarya</taxon>
        <taxon>Ascomycota</taxon>
        <taxon>Pezizomycotina</taxon>
        <taxon>Sordariomycetes</taxon>
        <taxon>Hypocreomycetidae</taxon>
        <taxon>Microascales</taxon>
        <taxon>Microascaceae</taxon>
        <taxon>Lomentospora</taxon>
    </lineage>
</organism>
<evidence type="ECO:0000313" key="14">
    <source>
        <dbReference type="Proteomes" id="UP000233524"/>
    </source>
</evidence>
<dbReference type="FunCoup" id="A0A2N3NG62">
    <property type="interactions" value="116"/>
</dbReference>
<comment type="function">
    <text evidence="12">Catalyzes the conversion of D-ribulose 5-phosphate to formate and 3,4-dihydroxy-2-butanone 4-phosphate.</text>
</comment>
<dbReference type="NCBIfam" id="TIGR00506">
    <property type="entry name" value="ribB"/>
    <property type="match status" value="1"/>
</dbReference>
<dbReference type="UniPathway" id="UPA00275">
    <property type="reaction ID" value="UER00399"/>
</dbReference>
<evidence type="ECO:0000256" key="6">
    <source>
        <dbReference type="ARBA" id="ARBA00022723"/>
    </source>
</evidence>
<evidence type="ECO:0000256" key="3">
    <source>
        <dbReference type="ARBA" id="ARBA00012153"/>
    </source>
</evidence>
<dbReference type="FunFam" id="3.90.870.10:FF:000002">
    <property type="entry name" value="3,4-dihydroxy-2-butanone 4-phosphate synthase"/>
    <property type="match status" value="1"/>
</dbReference>
<dbReference type="PANTHER" id="PTHR21327:SF18">
    <property type="entry name" value="3,4-DIHYDROXY-2-BUTANONE 4-PHOSPHATE SYNTHASE"/>
    <property type="match status" value="1"/>
</dbReference>
<reference evidence="13 14" key="1">
    <citation type="journal article" date="2017" name="G3 (Bethesda)">
        <title>First Draft Genome Sequence of the Pathogenic Fungus Lomentospora prolificans (Formerly Scedosporium prolificans).</title>
        <authorList>
            <person name="Luo R."/>
            <person name="Zimin A."/>
            <person name="Workman R."/>
            <person name="Fan Y."/>
            <person name="Pertea G."/>
            <person name="Grossman N."/>
            <person name="Wear M.P."/>
            <person name="Jia B."/>
            <person name="Miller H."/>
            <person name="Casadevall A."/>
            <person name="Timp W."/>
            <person name="Zhang S.X."/>
            <person name="Salzberg S.L."/>
        </authorList>
    </citation>
    <scope>NUCLEOTIDE SEQUENCE [LARGE SCALE GENOMIC DNA]</scope>
    <source>
        <strain evidence="13 14">JHH-5317</strain>
    </source>
</reference>
<comment type="subunit">
    <text evidence="2 12">Homodimer.</text>
</comment>
<comment type="pathway">
    <text evidence="1 12">Cofactor biosynthesis; riboflavin biosynthesis; 2-hydroxy-3-oxobutyl phosphate from D-ribulose 5-phosphate: step 1/1.</text>
</comment>
<keyword evidence="14" id="KW-1185">Reference proteome</keyword>
<dbReference type="GO" id="GO:0005758">
    <property type="term" value="C:mitochondrial intermembrane space"/>
    <property type="evidence" value="ECO:0007669"/>
    <property type="project" value="TreeGrafter"/>
</dbReference>
<dbReference type="Pfam" id="PF00926">
    <property type="entry name" value="DHBP_synthase"/>
    <property type="match status" value="1"/>
</dbReference>
<name>A0A2N3NG62_9PEZI</name>
<dbReference type="InterPro" id="IPR000422">
    <property type="entry name" value="DHBP_synthase_RibB"/>
</dbReference>
<keyword evidence="5 12" id="KW-0686">Riboflavin biosynthesis</keyword>
<sequence length="236" mass="25652">PLKMPSATLDQSLFDSIPDSITAFRNGEFLLVLDDPGRENEADLILPAEDATTEKLAFMIRYSSGYICAPILPSRTESLDLPQMVSRTQDPRGTAYTVTIDANHPTITTGISAYDRALTCRTLADPNATPDSFRRPGHVLPLKAKGGGVRERPGHTEAAIDFCRLAGKYPASVICEVVDDGAEVEGQAIRLEPGMLRGEKCIEFARRWNIKVCTISDLVAYLEKTEGKLPAVNGSS</sequence>
<dbReference type="STRING" id="41688.A0A2N3NG62"/>
<keyword evidence="8" id="KW-0318">Glutathionylation</keyword>
<evidence type="ECO:0000256" key="12">
    <source>
        <dbReference type="RuleBase" id="RU003843"/>
    </source>
</evidence>
<evidence type="ECO:0000256" key="2">
    <source>
        <dbReference type="ARBA" id="ARBA00011738"/>
    </source>
</evidence>
<feature type="non-terminal residue" evidence="13">
    <location>
        <position position="1"/>
    </location>
</feature>
<evidence type="ECO:0000256" key="1">
    <source>
        <dbReference type="ARBA" id="ARBA00004904"/>
    </source>
</evidence>
<evidence type="ECO:0000256" key="11">
    <source>
        <dbReference type="ARBA" id="ARBA00060730"/>
    </source>
</evidence>
<evidence type="ECO:0000256" key="9">
    <source>
        <dbReference type="ARBA" id="ARBA00023211"/>
    </source>
</evidence>
<dbReference type="PANTHER" id="PTHR21327">
    <property type="entry name" value="GTP CYCLOHYDROLASE II-RELATED"/>
    <property type="match status" value="1"/>
</dbReference>
<evidence type="ECO:0000256" key="8">
    <source>
        <dbReference type="ARBA" id="ARBA00023206"/>
    </source>
</evidence>
<dbReference type="Gene3D" id="3.90.870.10">
    <property type="entry name" value="DHBP synthase"/>
    <property type="match status" value="1"/>
</dbReference>
<comment type="caution">
    <text evidence="13">The sequence shown here is derived from an EMBL/GenBank/DDBJ whole genome shotgun (WGS) entry which is preliminary data.</text>
</comment>
<keyword evidence="9 12" id="KW-0464">Manganese</keyword>
<gene>
    <name evidence="13" type="ORF">jhhlp_003150</name>
</gene>
<comment type="cofactor">
    <cofactor evidence="12">
        <name>Mg(2+)</name>
        <dbReference type="ChEBI" id="CHEBI:18420"/>
    </cofactor>
    <cofactor evidence="12">
        <name>Mn(2+)</name>
        <dbReference type="ChEBI" id="CHEBI:29035"/>
    </cofactor>
    <text evidence="12">Binds 2 divalent metal cations per subunit. Magnesium or manganese.</text>
</comment>
<dbReference type="InParanoid" id="A0A2N3NG62"/>
<evidence type="ECO:0000256" key="5">
    <source>
        <dbReference type="ARBA" id="ARBA00022619"/>
    </source>
</evidence>
<dbReference type="GO" id="GO:0008686">
    <property type="term" value="F:3,4-dihydroxy-2-butanone-4-phosphate synthase activity"/>
    <property type="evidence" value="ECO:0007669"/>
    <property type="project" value="UniProtKB-EC"/>
</dbReference>
<dbReference type="GO" id="GO:0009231">
    <property type="term" value="P:riboflavin biosynthetic process"/>
    <property type="evidence" value="ECO:0007669"/>
    <property type="project" value="UniProtKB-UniPathway"/>
</dbReference>
<dbReference type="GO" id="GO:0046872">
    <property type="term" value="F:metal ion binding"/>
    <property type="evidence" value="ECO:0007669"/>
    <property type="project" value="UniProtKB-KW"/>
</dbReference>
<dbReference type="InterPro" id="IPR017945">
    <property type="entry name" value="DHBP_synth_RibB-like_a/b_dom"/>
</dbReference>
<protein>
    <recommendedName>
        <fullName evidence="4 12">3,4-dihydroxy-2-butanone 4-phosphate synthase</fullName>
        <shortName evidence="12">DHBP synthase</shortName>
        <ecNumber evidence="3 12">4.1.99.12</ecNumber>
    </recommendedName>
</protein>
<evidence type="ECO:0000256" key="4">
    <source>
        <dbReference type="ARBA" id="ARBA00018836"/>
    </source>
</evidence>
<dbReference type="GO" id="GO:0005829">
    <property type="term" value="C:cytosol"/>
    <property type="evidence" value="ECO:0007669"/>
    <property type="project" value="TreeGrafter"/>
</dbReference>
<keyword evidence="7 12" id="KW-0460">Magnesium</keyword>
<proteinExistence type="inferred from homology"/>